<evidence type="ECO:0000256" key="5">
    <source>
        <dbReference type="SAM" id="SignalP"/>
    </source>
</evidence>
<dbReference type="RefSeq" id="XP_016640620.1">
    <property type="nucleotide sequence ID" value="XM_016789747.1"/>
</dbReference>
<protein>
    <recommendedName>
        <fullName evidence="6">FAD-binding PCMH-type domain-containing protein</fullName>
    </recommendedName>
</protein>
<dbReference type="InterPro" id="IPR006094">
    <property type="entry name" value="Oxid_FAD_bind_N"/>
</dbReference>
<keyword evidence="3" id="KW-0274">FAD</keyword>
<feature type="chain" id="PRO_5001775255" description="FAD-binding PCMH-type domain-containing protein" evidence="5">
    <location>
        <begin position="25"/>
        <end position="516"/>
    </location>
</feature>
<dbReference type="PROSITE" id="PS51387">
    <property type="entry name" value="FAD_PCMH"/>
    <property type="match status" value="1"/>
</dbReference>
<sequence length="516" mass="55582">MRRSYLNCSQMLRLLLSLLVAASAGVVGHSRNPSICELVDAQLPGRVSYPGTAGYNNSQKAYFAGQERDLSPGCVFRPTNTDDVSRFVKLVGSERQSGRSPRGSRPSSPKFAVRAGGHSLWAGAANMNGGITVDLRSLNSVVVSDDGAVARIGGGAVYSSDVFPEVVKHNVTVMGGRIPGIGVGGFTTAGGMTFLSRRNGWTCDNVYGYEVVLASGEVVYATASSSPDLWLALKGGSSNFGIVTRFDVAAFPQDLMWGGVILFNYSQSVLEGHAEAFSNFMRPENFDDLAMMSIIFGFTNAGGSPTFSVSDAIFYSDGVEFPPVYQNFTSMPGILPVNTLALNNVADLVNGFGAVLPQSVDRIYELVYSFKTSDAALYKQLFRAWEKWTDTIADIQGVSVQYLIQPLPVTNGTNSLGLTPNAKDGVTVCITATYPNAADDKVVEKRVKAFLEGQVKILRKKDLFIPFQYLGYADKSQDPIGSYGRAIKRQLQAVSRKYDPNGLFQDGISGSFKVFA</sequence>
<evidence type="ECO:0000256" key="2">
    <source>
        <dbReference type="ARBA" id="ARBA00022630"/>
    </source>
</evidence>
<dbReference type="Proteomes" id="UP000028545">
    <property type="component" value="Unassembled WGS sequence"/>
</dbReference>
<keyword evidence="2" id="KW-0285">Flavoprotein</keyword>
<gene>
    <name evidence="7" type="ORF">SAPIO_CDS8015</name>
</gene>
<evidence type="ECO:0000313" key="8">
    <source>
        <dbReference type="Proteomes" id="UP000028545"/>
    </source>
</evidence>
<dbReference type="VEuPathDB" id="FungiDB:SAPIO_CDS8015"/>
<dbReference type="AlphaFoldDB" id="A0A084G0F9"/>
<accession>A0A084G0F9</accession>
<dbReference type="OMA" id="ATLWAHA"/>
<reference evidence="7 8" key="1">
    <citation type="journal article" date="2014" name="Genome Announc.">
        <title>Draft genome sequence of the pathogenic fungus Scedosporium apiospermum.</title>
        <authorList>
            <person name="Vandeputte P."/>
            <person name="Ghamrawi S."/>
            <person name="Rechenmann M."/>
            <person name="Iltis A."/>
            <person name="Giraud S."/>
            <person name="Fleury M."/>
            <person name="Thornton C."/>
            <person name="Delhaes L."/>
            <person name="Meyer W."/>
            <person name="Papon N."/>
            <person name="Bouchara J.P."/>
        </authorList>
    </citation>
    <scope>NUCLEOTIDE SEQUENCE [LARGE SCALE GENOMIC DNA]</scope>
    <source>
        <strain evidence="7 8">IHEM 14462</strain>
    </source>
</reference>
<dbReference type="PANTHER" id="PTHR42973:SF22">
    <property type="entry name" value="FAD-BINDING PCMH-TYPE DOMAIN-CONTAINING PROTEIN-RELATED"/>
    <property type="match status" value="1"/>
</dbReference>
<dbReference type="EMBL" id="JOWA01000116">
    <property type="protein sequence ID" value="KEZ40821.1"/>
    <property type="molecule type" value="Genomic_DNA"/>
</dbReference>
<feature type="signal peptide" evidence="5">
    <location>
        <begin position="1"/>
        <end position="24"/>
    </location>
</feature>
<dbReference type="GO" id="GO:0071949">
    <property type="term" value="F:FAD binding"/>
    <property type="evidence" value="ECO:0007669"/>
    <property type="project" value="InterPro"/>
</dbReference>
<comment type="caution">
    <text evidence="7">The sequence shown here is derived from an EMBL/GenBank/DDBJ whole genome shotgun (WGS) entry which is preliminary data.</text>
</comment>
<evidence type="ECO:0000259" key="6">
    <source>
        <dbReference type="PROSITE" id="PS51387"/>
    </source>
</evidence>
<dbReference type="KEGG" id="sapo:SAPIO_CDS8015"/>
<evidence type="ECO:0000256" key="4">
    <source>
        <dbReference type="ARBA" id="ARBA00023002"/>
    </source>
</evidence>
<dbReference type="Gene3D" id="3.30.465.10">
    <property type="match status" value="1"/>
</dbReference>
<keyword evidence="5" id="KW-0732">Signal</keyword>
<dbReference type="InterPro" id="IPR050416">
    <property type="entry name" value="FAD-linked_Oxidoreductase"/>
</dbReference>
<feature type="domain" description="FAD-binding PCMH-type" evidence="6">
    <location>
        <begin position="68"/>
        <end position="253"/>
    </location>
</feature>
<dbReference type="OrthoDB" id="2151789at2759"/>
<comment type="similarity">
    <text evidence="1">Belongs to the oxygen-dependent FAD-linked oxidoreductase family.</text>
</comment>
<dbReference type="Pfam" id="PF01565">
    <property type="entry name" value="FAD_binding_4"/>
    <property type="match status" value="1"/>
</dbReference>
<proteinExistence type="inferred from homology"/>
<name>A0A084G0F9_PSEDA</name>
<dbReference type="GeneID" id="27727087"/>
<dbReference type="GO" id="GO:0016491">
    <property type="term" value="F:oxidoreductase activity"/>
    <property type="evidence" value="ECO:0007669"/>
    <property type="project" value="UniProtKB-KW"/>
</dbReference>
<dbReference type="PANTHER" id="PTHR42973">
    <property type="entry name" value="BINDING OXIDOREDUCTASE, PUTATIVE (AFU_ORTHOLOGUE AFUA_1G17690)-RELATED"/>
    <property type="match status" value="1"/>
</dbReference>
<evidence type="ECO:0000256" key="3">
    <source>
        <dbReference type="ARBA" id="ARBA00022827"/>
    </source>
</evidence>
<keyword evidence="8" id="KW-1185">Reference proteome</keyword>
<keyword evidence="4" id="KW-0560">Oxidoreductase</keyword>
<dbReference type="InterPro" id="IPR016166">
    <property type="entry name" value="FAD-bd_PCMH"/>
</dbReference>
<dbReference type="SUPFAM" id="SSF56176">
    <property type="entry name" value="FAD-binding/transporter-associated domain-like"/>
    <property type="match status" value="1"/>
</dbReference>
<dbReference type="HOGENOM" id="CLU_018354_1_1_1"/>
<dbReference type="InterPro" id="IPR036318">
    <property type="entry name" value="FAD-bd_PCMH-like_sf"/>
</dbReference>
<dbReference type="InterPro" id="IPR016169">
    <property type="entry name" value="FAD-bd_PCMH_sub2"/>
</dbReference>
<evidence type="ECO:0000256" key="1">
    <source>
        <dbReference type="ARBA" id="ARBA00005466"/>
    </source>
</evidence>
<organism evidence="7 8">
    <name type="scientific">Pseudallescheria apiosperma</name>
    <name type="common">Scedosporium apiospermum</name>
    <dbReference type="NCBI Taxonomy" id="563466"/>
    <lineage>
        <taxon>Eukaryota</taxon>
        <taxon>Fungi</taxon>
        <taxon>Dikarya</taxon>
        <taxon>Ascomycota</taxon>
        <taxon>Pezizomycotina</taxon>
        <taxon>Sordariomycetes</taxon>
        <taxon>Hypocreomycetidae</taxon>
        <taxon>Microascales</taxon>
        <taxon>Microascaceae</taxon>
        <taxon>Scedosporium</taxon>
    </lineage>
</organism>
<evidence type="ECO:0000313" key="7">
    <source>
        <dbReference type="EMBL" id="KEZ40821.1"/>
    </source>
</evidence>